<name>A0A699XL17_TANCI</name>
<evidence type="ECO:0000256" key="1">
    <source>
        <dbReference type="SAM" id="Phobius"/>
    </source>
</evidence>
<proteinExistence type="predicted"/>
<keyword evidence="1" id="KW-0812">Transmembrane</keyword>
<keyword evidence="1" id="KW-1133">Transmembrane helix</keyword>
<feature type="transmembrane region" description="Helical" evidence="1">
    <location>
        <begin position="32"/>
        <end position="52"/>
    </location>
</feature>
<protein>
    <submittedName>
        <fullName evidence="2">Uncharacterized protein</fullName>
    </submittedName>
</protein>
<feature type="non-terminal residue" evidence="2">
    <location>
        <position position="1"/>
    </location>
</feature>
<gene>
    <name evidence="2" type="ORF">Tci_932671</name>
</gene>
<evidence type="ECO:0000313" key="2">
    <source>
        <dbReference type="EMBL" id="GFD60702.1"/>
    </source>
</evidence>
<organism evidence="2">
    <name type="scientific">Tanacetum cinerariifolium</name>
    <name type="common">Dalmatian daisy</name>
    <name type="synonym">Chrysanthemum cinerariifolium</name>
    <dbReference type="NCBI Taxonomy" id="118510"/>
    <lineage>
        <taxon>Eukaryota</taxon>
        <taxon>Viridiplantae</taxon>
        <taxon>Streptophyta</taxon>
        <taxon>Embryophyta</taxon>
        <taxon>Tracheophyta</taxon>
        <taxon>Spermatophyta</taxon>
        <taxon>Magnoliopsida</taxon>
        <taxon>eudicotyledons</taxon>
        <taxon>Gunneridae</taxon>
        <taxon>Pentapetalae</taxon>
        <taxon>asterids</taxon>
        <taxon>campanulids</taxon>
        <taxon>Asterales</taxon>
        <taxon>Asteraceae</taxon>
        <taxon>Asteroideae</taxon>
        <taxon>Anthemideae</taxon>
        <taxon>Anthemidinae</taxon>
        <taxon>Tanacetum</taxon>
    </lineage>
</organism>
<accession>A0A699XL17</accession>
<comment type="caution">
    <text evidence="2">The sequence shown here is derived from an EMBL/GenBank/DDBJ whole genome shotgun (WGS) entry which is preliminary data.</text>
</comment>
<reference evidence="2" key="1">
    <citation type="journal article" date="2019" name="Sci. Rep.">
        <title>Draft genome of Tanacetum cinerariifolium, the natural source of mosquito coil.</title>
        <authorList>
            <person name="Yamashiro T."/>
            <person name="Shiraishi A."/>
            <person name="Satake H."/>
            <person name="Nakayama K."/>
        </authorList>
    </citation>
    <scope>NUCLEOTIDE SEQUENCE</scope>
</reference>
<sequence>LEHGVVGRLVEIGLENDALVEGVPPLPELEEAFLHGIFGIGVAFEVAVGKAAKRGRVAVK</sequence>
<keyword evidence="1" id="KW-0472">Membrane</keyword>
<dbReference type="EMBL" id="BKCJ011881323">
    <property type="protein sequence ID" value="GFD60702.1"/>
    <property type="molecule type" value="Genomic_DNA"/>
</dbReference>
<dbReference type="AlphaFoldDB" id="A0A699XL17"/>